<comment type="similarity">
    <text evidence="2 13">Belongs to the G-protein coupled receptor T2R family.</text>
</comment>
<dbReference type="Proteomes" id="UP000694923">
    <property type="component" value="Unplaced"/>
</dbReference>
<organism evidence="16 17">
    <name type="scientific">Galeopterus variegatus</name>
    <name type="common">Malayan flying lemur</name>
    <name type="synonym">Cynocephalus variegatus</name>
    <dbReference type="NCBI Taxonomy" id="482537"/>
    <lineage>
        <taxon>Eukaryota</taxon>
        <taxon>Metazoa</taxon>
        <taxon>Chordata</taxon>
        <taxon>Craniata</taxon>
        <taxon>Vertebrata</taxon>
        <taxon>Euteleostomi</taxon>
        <taxon>Mammalia</taxon>
        <taxon>Eutheria</taxon>
        <taxon>Euarchontoglires</taxon>
        <taxon>Dermoptera</taxon>
        <taxon>Cynocephalidae</taxon>
        <taxon>Galeopterus</taxon>
    </lineage>
</organism>
<dbReference type="Gene3D" id="1.20.1070.10">
    <property type="entry name" value="Rhodopsin 7-helix transmembrane proteins"/>
    <property type="match status" value="1"/>
</dbReference>
<comment type="subcellular location">
    <subcellularLocation>
        <location evidence="1 14">Membrane</location>
        <topology evidence="1 14">Multi-pass membrane protein</topology>
    </subcellularLocation>
</comment>
<feature type="transmembrane region" description="Helical" evidence="15">
    <location>
        <begin position="237"/>
        <end position="261"/>
    </location>
</feature>
<evidence type="ECO:0000256" key="7">
    <source>
        <dbReference type="ARBA" id="ARBA00023040"/>
    </source>
</evidence>
<dbReference type="GeneID" id="103603714"/>
<keyword evidence="6 15" id="KW-1133">Transmembrane helix</keyword>
<feature type="transmembrane region" description="Helical" evidence="15">
    <location>
        <begin position="91"/>
        <end position="109"/>
    </location>
</feature>
<dbReference type="Pfam" id="PF05296">
    <property type="entry name" value="TAS2R"/>
    <property type="match status" value="1"/>
</dbReference>
<gene>
    <name evidence="17" type="primary">LOC103603714</name>
</gene>
<keyword evidence="11 14" id="KW-0807">Transducer</keyword>
<accession>A0ABM0S0W6</accession>
<dbReference type="SUPFAM" id="SSF81321">
    <property type="entry name" value="Family A G protein-coupled receptor-like"/>
    <property type="match status" value="1"/>
</dbReference>
<evidence type="ECO:0000313" key="16">
    <source>
        <dbReference type="Proteomes" id="UP000694923"/>
    </source>
</evidence>
<feature type="transmembrane region" description="Helical" evidence="15">
    <location>
        <begin position="129"/>
        <end position="150"/>
    </location>
</feature>
<protein>
    <recommendedName>
        <fullName evidence="14">Taste receptor type 2</fullName>
    </recommendedName>
</protein>
<evidence type="ECO:0000256" key="6">
    <source>
        <dbReference type="ARBA" id="ARBA00022989"/>
    </source>
</evidence>
<keyword evidence="9 14" id="KW-0675">Receptor</keyword>
<evidence type="ECO:0000256" key="2">
    <source>
        <dbReference type="ARBA" id="ARBA00007376"/>
    </source>
</evidence>
<keyword evidence="10" id="KW-0325">Glycoprotein</keyword>
<name>A0ABM0S0W6_GALVR</name>
<evidence type="ECO:0000256" key="3">
    <source>
        <dbReference type="ARBA" id="ARBA00022480"/>
    </source>
</evidence>
<feature type="transmembrane region" description="Helical" evidence="15">
    <location>
        <begin position="267"/>
        <end position="286"/>
    </location>
</feature>
<dbReference type="PANTHER" id="PTHR11394:SF73">
    <property type="entry name" value="TASTE RECEPTOR TYPE 2 MEMBER 41"/>
    <property type="match status" value="1"/>
</dbReference>
<evidence type="ECO:0000256" key="8">
    <source>
        <dbReference type="ARBA" id="ARBA00023136"/>
    </source>
</evidence>
<evidence type="ECO:0000256" key="4">
    <source>
        <dbReference type="ARBA" id="ARBA00022606"/>
    </source>
</evidence>
<dbReference type="RefSeq" id="XP_008586507.1">
    <property type="nucleotide sequence ID" value="XM_008588285.1"/>
</dbReference>
<evidence type="ECO:0000256" key="12">
    <source>
        <dbReference type="ARBA" id="ARBA00024847"/>
    </source>
</evidence>
<dbReference type="InterPro" id="IPR007960">
    <property type="entry name" value="TAS2R"/>
</dbReference>
<evidence type="ECO:0000256" key="14">
    <source>
        <dbReference type="RuleBase" id="RU004424"/>
    </source>
</evidence>
<keyword evidence="7 14" id="KW-0297">G-protein coupled receptor</keyword>
<evidence type="ECO:0000256" key="9">
    <source>
        <dbReference type="ARBA" id="ARBA00023170"/>
    </source>
</evidence>
<evidence type="ECO:0000256" key="1">
    <source>
        <dbReference type="ARBA" id="ARBA00004141"/>
    </source>
</evidence>
<evidence type="ECO:0000256" key="5">
    <source>
        <dbReference type="ARBA" id="ARBA00022692"/>
    </source>
</evidence>
<evidence type="ECO:0000313" key="17">
    <source>
        <dbReference type="RefSeq" id="XP_008586507.1"/>
    </source>
</evidence>
<feature type="transmembrane region" description="Helical" evidence="15">
    <location>
        <begin position="181"/>
        <end position="205"/>
    </location>
</feature>
<proteinExistence type="inferred from homology"/>
<evidence type="ECO:0000256" key="10">
    <source>
        <dbReference type="ARBA" id="ARBA00023180"/>
    </source>
</evidence>
<feature type="transmembrane region" description="Helical" evidence="15">
    <location>
        <begin position="52"/>
        <end position="71"/>
    </location>
</feature>
<keyword evidence="8 14" id="KW-0472">Membrane</keyword>
<evidence type="ECO:0000256" key="15">
    <source>
        <dbReference type="SAM" id="Phobius"/>
    </source>
</evidence>
<evidence type="ECO:0000256" key="13">
    <source>
        <dbReference type="RuleBase" id="RU004423"/>
    </source>
</evidence>
<evidence type="ECO:0000256" key="11">
    <source>
        <dbReference type="ARBA" id="ARBA00023224"/>
    </source>
</evidence>
<keyword evidence="5 14" id="KW-0812">Transmembrane</keyword>
<feature type="transmembrane region" description="Helical" evidence="15">
    <location>
        <begin position="6"/>
        <end position="31"/>
    </location>
</feature>
<comment type="function">
    <text evidence="12">Receptor that may play a role in the perception of bitterness and is gustducin-linked. May play a role in sensing the chemical composition of the gastrointestinal content. The activity of this receptor may stimulate alpha gustducin, mediate PLC-beta-2 activation and lead to the gating of TRPM5.</text>
</comment>
<dbReference type="PANTHER" id="PTHR11394">
    <property type="entry name" value="TASTE RECEPTOR TYPE 2"/>
    <property type="match status" value="1"/>
</dbReference>
<sequence>MQLALTGLFMLLYILLCLLGILSNGFIVLVLSREWLRYGRLLPLDRILISLGVSRFFLQWVGMVHNFYFFLCPDEYSVGFIRQFISLPWDFLNSASFWFGTWLSVLFCMKIANFNHPTFLWLKWRLPGLVPWLLLSSVLISFIVTLLFLWGNHSVYKGFFIRKFLGNTTDTQSKKRMEIHYFLPLKLVMSSIPCFVFLVSTALLISSLRRHTRRMQHSASSLQDPSTQAHTRALMSLISFLVLYVLSFLSMIIEAAAFVPIQKEWYWLWQISIYLCTSVHPFVLIISNVKLRVMFKQLLLVARGFWMALVAQQRLG</sequence>
<keyword evidence="3 14" id="KW-0919">Taste</keyword>
<keyword evidence="16" id="KW-1185">Reference proteome</keyword>
<keyword evidence="4 14" id="KW-0716">Sensory transduction</keyword>
<reference evidence="17" key="1">
    <citation type="submission" date="2025-08" db="UniProtKB">
        <authorList>
            <consortium name="RefSeq"/>
        </authorList>
    </citation>
    <scope>IDENTIFICATION</scope>
</reference>